<accession>A0ABS7YBM1</accession>
<evidence type="ECO:0000313" key="2">
    <source>
        <dbReference type="Proteomes" id="UP001198602"/>
    </source>
</evidence>
<sequence>MYKQSGISLFSTMLTLAIVVLLTGAVVVGQDRLVEKWTARALVSEMQDVGMMLYQFRDRYAAIPGDDVQAKEHVGGRNAGAQGGDNLIDAEGLSQWSTNELDNSAHEPGLFWQHVRRARLDVGAPIASVEYNAVQGRLGVTSGTNIPTRPAGVRGDYSVCSSRIGGSVARMMDAEVDDGNATAGKMWAAEEEGRGSVSSAKAPTPYENGKRYTVCMAF</sequence>
<gene>
    <name evidence="1" type="ORF">LE190_14330</name>
</gene>
<name>A0ABS7YBM1_9BURK</name>
<protein>
    <recommendedName>
        <fullName evidence="3">Type II secretion system protein</fullName>
    </recommendedName>
</protein>
<proteinExistence type="predicted"/>
<evidence type="ECO:0000313" key="1">
    <source>
        <dbReference type="EMBL" id="MCA1857095.1"/>
    </source>
</evidence>
<reference evidence="1 2" key="1">
    <citation type="submission" date="2021-07" db="EMBL/GenBank/DDBJ databases">
        <title>Characterization of Violacein-producing bacteria and related species.</title>
        <authorList>
            <person name="Wilson H.S."/>
            <person name="De Leon M.E."/>
        </authorList>
    </citation>
    <scope>NUCLEOTIDE SEQUENCE [LARGE SCALE GENOMIC DNA]</scope>
    <source>
        <strain evidence="1 2">HSC-2F05</strain>
    </source>
</reference>
<dbReference type="RefSeq" id="WP_225239337.1">
    <property type="nucleotide sequence ID" value="NZ_JAHYBX010000005.1"/>
</dbReference>
<dbReference type="Proteomes" id="UP001198602">
    <property type="component" value="Unassembled WGS sequence"/>
</dbReference>
<dbReference type="EMBL" id="JAHYBX010000005">
    <property type="protein sequence ID" value="MCA1857095.1"/>
    <property type="molecule type" value="Genomic_DNA"/>
</dbReference>
<evidence type="ECO:0008006" key="3">
    <source>
        <dbReference type="Google" id="ProtNLM"/>
    </source>
</evidence>
<keyword evidence="2" id="KW-1185">Reference proteome</keyword>
<comment type="caution">
    <text evidence="1">The sequence shown here is derived from an EMBL/GenBank/DDBJ whole genome shotgun (WGS) entry which is preliminary data.</text>
</comment>
<organism evidence="1 2">
    <name type="scientific">Massilia hydrophila</name>
    <dbReference type="NCBI Taxonomy" id="3044279"/>
    <lineage>
        <taxon>Bacteria</taxon>
        <taxon>Pseudomonadati</taxon>
        <taxon>Pseudomonadota</taxon>
        <taxon>Betaproteobacteria</taxon>
        <taxon>Burkholderiales</taxon>
        <taxon>Oxalobacteraceae</taxon>
        <taxon>Telluria group</taxon>
        <taxon>Massilia</taxon>
    </lineage>
</organism>